<keyword evidence="2" id="KW-1185">Reference proteome</keyword>
<evidence type="ECO:0000313" key="2">
    <source>
        <dbReference type="Proteomes" id="UP000594014"/>
    </source>
</evidence>
<sequence length="487" mass="54106">MRRKLRLMFLPLMVILMMGTAVYGENTNISQKDIDEGIAICKEFPVALQIDGKSVNSDVPPVIIKERTLIPLRAVFESMGAQVTWNDQARIAAVALGSSSVQLDIDREAAFVNGNQAAMDVPALIINDRTMIPLRFVAESLNCGIGWDDLTRTVSIQSPVTREFNKITSVKIQEKSDYYRVIIEAENGIEAYNTFVYDNPQRFGVDLKNMALGDGDGEIKENNDLIKTVRYDQFAPETARVVVELKEKVAGKVSFSDNGTKMYIDFDKNQQQNSGDLGDVTIDGLNVVDWRAAKKIVFIDSGHGGSDTGSQAKRDGVEILNEKDVNLDIALRLNRMLKAAGVSTYMLRETDTTVTLYDRPAMANGVNADLYVSVHNNSTDKNPSAKGTETYYYSKTGESDYNIYSKELAELVQKYMVANLGTVDRRVKSEPAYAVLNKTKMPAIIIEGAFLSNTEDLKLMMTDEFRENYALAAARAIIEILNKSVEE</sequence>
<protein>
    <submittedName>
        <fullName evidence="1">AMIN domain-containing protein</fullName>
    </submittedName>
</protein>
<accession>A0ACD1AAA8</accession>
<organism evidence="1 2">
    <name type="scientific">Anoxybacterium hadale</name>
    <dbReference type="NCBI Taxonomy" id="3408580"/>
    <lineage>
        <taxon>Bacteria</taxon>
        <taxon>Bacillati</taxon>
        <taxon>Bacillota</taxon>
        <taxon>Clostridia</taxon>
        <taxon>Peptostreptococcales</taxon>
        <taxon>Anaerovoracaceae</taxon>
        <taxon>Anoxybacterium</taxon>
    </lineage>
</organism>
<evidence type="ECO:0000313" key="1">
    <source>
        <dbReference type="EMBL" id="QOX63216.1"/>
    </source>
</evidence>
<proteinExistence type="predicted"/>
<dbReference type="Proteomes" id="UP000594014">
    <property type="component" value="Chromosome"/>
</dbReference>
<gene>
    <name evidence="1" type="ORF">FRZ06_07580</name>
</gene>
<name>A0ACD1AAA8_9FIRM</name>
<reference evidence="1" key="1">
    <citation type="submission" date="2019-08" db="EMBL/GenBank/DDBJ databases">
        <title>Genome sequence of Clostridiales bacterium MT110.</title>
        <authorList>
            <person name="Cao J."/>
        </authorList>
    </citation>
    <scope>NUCLEOTIDE SEQUENCE</scope>
    <source>
        <strain evidence="1">MT110</strain>
    </source>
</reference>
<dbReference type="EMBL" id="CP042469">
    <property type="protein sequence ID" value="QOX63216.1"/>
    <property type="molecule type" value="Genomic_DNA"/>
</dbReference>